<feature type="domain" description="Response regulatory" evidence="4">
    <location>
        <begin position="1"/>
        <end position="105"/>
    </location>
</feature>
<evidence type="ECO:0000313" key="7">
    <source>
        <dbReference type="EMBL" id="MBC6678291.1"/>
    </source>
</evidence>
<dbReference type="PROSITE" id="PS50887">
    <property type="entry name" value="GGDEF"/>
    <property type="match status" value="1"/>
</dbReference>
<name>A0A923NHU3_9FIRM</name>
<dbReference type="CDD" id="cd01949">
    <property type="entry name" value="GGDEF"/>
    <property type="match status" value="1"/>
</dbReference>
<evidence type="ECO:0000259" key="4">
    <source>
        <dbReference type="PROSITE" id="PS50110"/>
    </source>
</evidence>
<dbReference type="GO" id="GO:0000160">
    <property type="term" value="P:phosphorelay signal transduction system"/>
    <property type="evidence" value="ECO:0007669"/>
    <property type="project" value="InterPro"/>
</dbReference>
<dbReference type="Gene3D" id="3.40.50.2300">
    <property type="match status" value="1"/>
</dbReference>
<dbReference type="InterPro" id="IPR001789">
    <property type="entry name" value="Sig_transdc_resp-reg_receiver"/>
</dbReference>
<sequence length="550" mass="63607">MLKFLLEDEFTVFQAFCQEEARAVLKGIGKRLNAVLMENIYWEDDGELSVNLIREQVLKLRIPALSLMEQYDSYLAAKAIENGADEILVKACKKQIIKKRVENLILKGELTAAREYDSLTGIYNKEAFFSKVEELLKNNAQTRYWLLCLDIEHFKVINDLYGTEEGDRLLRFVGERLKILSMQIGGIAGRFASDIFAGCYPDGEERCEEISREIMAQLHGYPLQMEVIADLGFYYIKDTSIPVSTMCDRALIALKSIRGNYLDDYAIYHDSMRDELLLEQELINDMELALENREFKLYLQPQCNLATSKIVGAEALVRWQHPEKGLILPGKFIPLFEENHFILKLDNYIWEECCKFLRDWVNGGNVPVPISVNLSRIHLCDSGLYDRLIFLIEKYDISPAWIDLEIMESAYADDTGYLNQIVDRLRNYGFTILLDDFGRGYSSLSTLKDINADALKLDMRFLTEASNNKDKGRDILECVVYMAKRLHMPVLVEGVETKEQVDFLRKINCCYAQGFYYYRPMAAQAFQQLLKNKDLVEYDSYISKKLDRTM</sequence>
<comment type="caution">
    <text evidence="7">The sequence shown here is derived from an EMBL/GenBank/DDBJ whole genome shotgun (WGS) entry which is preliminary data.</text>
</comment>
<dbReference type="SUPFAM" id="SSF141868">
    <property type="entry name" value="EAL domain-like"/>
    <property type="match status" value="1"/>
</dbReference>
<dbReference type="Pfam" id="PF00563">
    <property type="entry name" value="EAL"/>
    <property type="match status" value="1"/>
</dbReference>
<organism evidence="7 8">
    <name type="scientific">Zhenpiania hominis</name>
    <dbReference type="NCBI Taxonomy" id="2763644"/>
    <lineage>
        <taxon>Bacteria</taxon>
        <taxon>Bacillati</taxon>
        <taxon>Bacillota</taxon>
        <taxon>Clostridia</taxon>
        <taxon>Peptostreptococcales</taxon>
        <taxon>Anaerovoracaceae</taxon>
        <taxon>Zhenpiania</taxon>
    </lineage>
</organism>
<gene>
    <name evidence="7" type="ORF">H9L42_00405</name>
</gene>
<dbReference type="InterPro" id="IPR050706">
    <property type="entry name" value="Cyclic-di-GMP_PDE-like"/>
</dbReference>
<evidence type="ECO:0000313" key="8">
    <source>
        <dbReference type="Proteomes" id="UP000602647"/>
    </source>
</evidence>
<feature type="domain" description="GGDEF" evidence="6">
    <location>
        <begin position="142"/>
        <end position="270"/>
    </location>
</feature>
<dbReference type="PROSITE" id="PS50883">
    <property type="entry name" value="EAL"/>
    <property type="match status" value="1"/>
</dbReference>
<dbReference type="CDD" id="cd01948">
    <property type="entry name" value="EAL"/>
    <property type="match status" value="1"/>
</dbReference>
<comment type="function">
    <text evidence="2">May play the central regulatory role in sporulation. It may be an element of the effector pathway responsible for the activation of sporulation genes in response to nutritional stress. Spo0A may act in concert with spo0H (a sigma factor) to control the expression of some genes that are critical to the sporulation process.</text>
</comment>
<dbReference type="Gene3D" id="3.30.70.270">
    <property type="match status" value="1"/>
</dbReference>
<dbReference type="PANTHER" id="PTHR33121:SF70">
    <property type="entry name" value="SIGNALING PROTEIN YKOW"/>
    <property type="match status" value="1"/>
</dbReference>
<dbReference type="EMBL" id="JACRYT010000001">
    <property type="protein sequence ID" value="MBC6678291.1"/>
    <property type="molecule type" value="Genomic_DNA"/>
</dbReference>
<dbReference type="InterPro" id="IPR043128">
    <property type="entry name" value="Rev_trsase/Diguanyl_cyclase"/>
</dbReference>
<protein>
    <recommendedName>
        <fullName evidence="1">Stage 0 sporulation protein A homolog</fullName>
    </recommendedName>
</protein>
<comment type="caution">
    <text evidence="3">Lacks conserved residue(s) required for the propagation of feature annotation.</text>
</comment>
<dbReference type="SMART" id="SM00267">
    <property type="entry name" value="GGDEF"/>
    <property type="match status" value="1"/>
</dbReference>
<dbReference type="AlphaFoldDB" id="A0A923NHU3"/>
<evidence type="ECO:0000256" key="1">
    <source>
        <dbReference type="ARBA" id="ARBA00018672"/>
    </source>
</evidence>
<dbReference type="RefSeq" id="WP_187301492.1">
    <property type="nucleotide sequence ID" value="NZ_JACRYT010000001.1"/>
</dbReference>
<dbReference type="InterPro" id="IPR001633">
    <property type="entry name" value="EAL_dom"/>
</dbReference>
<dbReference type="PROSITE" id="PS50110">
    <property type="entry name" value="RESPONSE_REGULATORY"/>
    <property type="match status" value="1"/>
</dbReference>
<proteinExistence type="predicted"/>
<dbReference type="Pfam" id="PF00990">
    <property type="entry name" value="GGDEF"/>
    <property type="match status" value="1"/>
</dbReference>
<dbReference type="NCBIfam" id="TIGR00254">
    <property type="entry name" value="GGDEF"/>
    <property type="match status" value="1"/>
</dbReference>
<dbReference type="GO" id="GO:0071111">
    <property type="term" value="F:cyclic-guanylate-specific phosphodiesterase activity"/>
    <property type="evidence" value="ECO:0007669"/>
    <property type="project" value="InterPro"/>
</dbReference>
<reference evidence="7" key="1">
    <citation type="submission" date="2020-08" db="EMBL/GenBank/DDBJ databases">
        <title>Genome public.</title>
        <authorList>
            <person name="Liu C."/>
            <person name="Sun Q."/>
        </authorList>
    </citation>
    <scope>NUCLEOTIDE SEQUENCE</scope>
    <source>
        <strain evidence="7">BX12</strain>
    </source>
</reference>
<dbReference type="InterPro" id="IPR011006">
    <property type="entry name" value="CheY-like_superfamily"/>
</dbReference>
<dbReference type="Gene3D" id="3.20.20.450">
    <property type="entry name" value="EAL domain"/>
    <property type="match status" value="1"/>
</dbReference>
<evidence type="ECO:0000259" key="5">
    <source>
        <dbReference type="PROSITE" id="PS50883"/>
    </source>
</evidence>
<evidence type="ECO:0000256" key="2">
    <source>
        <dbReference type="ARBA" id="ARBA00024867"/>
    </source>
</evidence>
<dbReference type="InterPro" id="IPR000160">
    <property type="entry name" value="GGDEF_dom"/>
</dbReference>
<dbReference type="Proteomes" id="UP000602647">
    <property type="component" value="Unassembled WGS sequence"/>
</dbReference>
<accession>A0A923NHU3</accession>
<dbReference type="SMART" id="SM00052">
    <property type="entry name" value="EAL"/>
    <property type="match status" value="1"/>
</dbReference>
<dbReference type="InterPro" id="IPR035919">
    <property type="entry name" value="EAL_sf"/>
</dbReference>
<keyword evidence="8" id="KW-1185">Reference proteome</keyword>
<evidence type="ECO:0000259" key="6">
    <source>
        <dbReference type="PROSITE" id="PS50887"/>
    </source>
</evidence>
<dbReference type="PANTHER" id="PTHR33121">
    <property type="entry name" value="CYCLIC DI-GMP PHOSPHODIESTERASE PDEF"/>
    <property type="match status" value="1"/>
</dbReference>
<evidence type="ECO:0000256" key="3">
    <source>
        <dbReference type="PROSITE-ProRule" id="PRU00169"/>
    </source>
</evidence>
<dbReference type="SUPFAM" id="SSF52172">
    <property type="entry name" value="CheY-like"/>
    <property type="match status" value="1"/>
</dbReference>
<dbReference type="SUPFAM" id="SSF55073">
    <property type="entry name" value="Nucleotide cyclase"/>
    <property type="match status" value="1"/>
</dbReference>
<feature type="domain" description="EAL" evidence="5">
    <location>
        <begin position="279"/>
        <end position="534"/>
    </location>
</feature>
<dbReference type="InterPro" id="IPR029787">
    <property type="entry name" value="Nucleotide_cyclase"/>
</dbReference>